<feature type="domain" description="O-antigen ligase-related" evidence="6">
    <location>
        <begin position="204"/>
        <end position="363"/>
    </location>
</feature>
<comment type="subcellular location">
    <subcellularLocation>
        <location evidence="1">Membrane</location>
        <topology evidence="1">Multi-pass membrane protein</topology>
    </subcellularLocation>
</comment>
<reference evidence="8" key="1">
    <citation type="submission" date="2017-09" db="EMBL/GenBank/DDBJ databases">
        <title>Depth-based differentiation of microbial function through sediment-hosted aquifers and enrichment of novel symbionts in the deep terrestrial subsurface.</title>
        <authorList>
            <person name="Probst A.J."/>
            <person name="Ladd B."/>
            <person name="Jarett J.K."/>
            <person name="Geller-Mcgrath D.E."/>
            <person name="Sieber C.M.K."/>
            <person name="Emerson J.B."/>
            <person name="Anantharaman K."/>
            <person name="Thomas B.C."/>
            <person name="Malmstrom R."/>
            <person name="Stieglmeier M."/>
            <person name="Klingl A."/>
            <person name="Woyke T."/>
            <person name="Ryan C.M."/>
            <person name="Banfield J.F."/>
        </authorList>
    </citation>
    <scope>NUCLEOTIDE SEQUENCE [LARGE SCALE GENOMIC DNA]</scope>
</reference>
<sequence>MQTLKKISLWIIYAGAALALAAPLFVNNSFFFPFIATKAFLFRIVVEIMLLAFLYLALVDEQYRPKRNILTIILGLFIIGAFISSFLGVNFYGSFWGDMERSDGLFLLLHLAAFFVILTSVIKTEKTWARFFDISLVVALLVSLFAVAQSLKLESVLATSGDRADATFGNASFLAGYILFQIAFAAYLFWKRNSKIARIYYGTLAALFIWVIFATQTRGALVALVGSIVFSSLLLVWTKRHIPIIRKSALGAIILVVAAVGLLIVFRDRPFVKNSPMLNKLTVFSFTDRTTETRIAAWRAGIEGWKDKPIFGYGLENYNIVFNKNFPPIIYKDEGSVVWFDRAHNVVVDRAVTTGIVGLLLYLGFIFYPAYYMLKRLRGNEEKQVPAIIFISLAAAYFVQDLFVFESIGTYVFLFFAWAFMASNFLPKFDVPKILTSKKLWLGALAVYLLLLGPIMWKGTLEPAKINLAAAVALRSNPVEDNFYVIFDRFKDVLEKENYGQNEYRIQFIDFIGTQLGEQGPINPEVFTIVTYAEEQLEKLISEKPDDAKNYLLAARFYNTTRDAVPGEEKIRIERALSYIPKLQELTPTRPHGPQEAGYSYLYLYEDYKEAGDAKQAEDSAKLAEEFFLKTIELNSEVVESYINLVRLYFMQGRNGEIADLIDEMEIAGANYKQAKHLTRMLGLAKTARDFDWISFFTEELTKVEPDNVDAWIDFALSYAYRGERAEAIAIADVIKGFGGNYIAEAEAFIENVNSGFYEKNPLK</sequence>
<dbReference type="EMBL" id="PFAJ01000006">
    <property type="protein sequence ID" value="PIR97612.1"/>
    <property type="molecule type" value="Genomic_DNA"/>
</dbReference>
<feature type="transmembrane region" description="Helical" evidence="5">
    <location>
        <begin position="69"/>
        <end position="92"/>
    </location>
</feature>
<feature type="transmembrane region" description="Helical" evidence="5">
    <location>
        <begin position="219"/>
        <end position="237"/>
    </location>
</feature>
<feature type="transmembrane region" description="Helical" evidence="5">
    <location>
        <begin position="249"/>
        <end position="266"/>
    </location>
</feature>
<dbReference type="Proteomes" id="UP000230557">
    <property type="component" value="Unassembled WGS sequence"/>
</dbReference>
<evidence type="ECO:0000256" key="4">
    <source>
        <dbReference type="ARBA" id="ARBA00023136"/>
    </source>
</evidence>
<comment type="caution">
    <text evidence="7">The sequence shown here is derived from an EMBL/GenBank/DDBJ whole genome shotgun (WGS) entry which is preliminary data.</text>
</comment>
<protein>
    <recommendedName>
        <fullName evidence="6">O-antigen ligase-related domain-containing protein</fullName>
    </recommendedName>
</protein>
<evidence type="ECO:0000256" key="2">
    <source>
        <dbReference type="ARBA" id="ARBA00022692"/>
    </source>
</evidence>
<evidence type="ECO:0000313" key="8">
    <source>
        <dbReference type="Proteomes" id="UP000230557"/>
    </source>
</evidence>
<dbReference type="GO" id="GO:0016020">
    <property type="term" value="C:membrane"/>
    <property type="evidence" value="ECO:0007669"/>
    <property type="project" value="UniProtKB-SubCell"/>
</dbReference>
<feature type="transmembrane region" description="Helical" evidence="5">
    <location>
        <begin position="32"/>
        <end position="57"/>
    </location>
</feature>
<dbReference type="InterPro" id="IPR051533">
    <property type="entry name" value="WaaL-like"/>
</dbReference>
<feature type="transmembrane region" description="Helical" evidence="5">
    <location>
        <begin position="351"/>
        <end position="373"/>
    </location>
</feature>
<evidence type="ECO:0000256" key="1">
    <source>
        <dbReference type="ARBA" id="ARBA00004141"/>
    </source>
</evidence>
<dbReference type="PANTHER" id="PTHR37422">
    <property type="entry name" value="TEICHURONIC ACID BIOSYNTHESIS PROTEIN TUAE"/>
    <property type="match status" value="1"/>
</dbReference>
<dbReference type="PANTHER" id="PTHR37422:SF13">
    <property type="entry name" value="LIPOPOLYSACCHARIDE BIOSYNTHESIS PROTEIN PA4999-RELATED"/>
    <property type="match status" value="1"/>
</dbReference>
<feature type="transmembrane region" description="Helical" evidence="5">
    <location>
        <begin position="439"/>
        <end position="457"/>
    </location>
</feature>
<evidence type="ECO:0000256" key="3">
    <source>
        <dbReference type="ARBA" id="ARBA00022989"/>
    </source>
</evidence>
<proteinExistence type="predicted"/>
<feature type="transmembrane region" description="Helical" evidence="5">
    <location>
        <begin position="197"/>
        <end position="213"/>
    </location>
</feature>
<organism evidence="7 8">
    <name type="scientific">Candidatus Doudnabacteria bacterium CG10_big_fil_rev_8_21_14_0_10_41_10</name>
    <dbReference type="NCBI Taxonomy" id="1974551"/>
    <lineage>
        <taxon>Bacteria</taxon>
        <taxon>Candidatus Doudnaibacteriota</taxon>
    </lineage>
</organism>
<gene>
    <name evidence="7" type="ORF">COT91_00470</name>
</gene>
<dbReference type="InterPro" id="IPR011990">
    <property type="entry name" value="TPR-like_helical_dom_sf"/>
</dbReference>
<dbReference type="Pfam" id="PF04932">
    <property type="entry name" value="Wzy_C"/>
    <property type="match status" value="1"/>
</dbReference>
<feature type="transmembrane region" description="Helical" evidence="5">
    <location>
        <begin position="104"/>
        <end position="122"/>
    </location>
</feature>
<dbReference type="SUPFAM" id="SSF48452">
    <property type="entry name" value="TPR-like"/>
    <property type="match status" value="1"/>
</dbReference>
<accession>A0A2H0VET4</accession>
<feature type="transmembrane region" description="Helical" evidence="5">
    <location>
        <begin position="411"/>
        <end position="427"/>
    </location>
</feature>
<feature type="transmembrane region" description="Helical" evidence="5">
    <location>
        <begin position="134"/>
        <end position="151"/>
    </location>
</feature>
<keyword evidence="2 5" id="KW-0812">Transmembrane</keyword>
<name>A0A2H0VET4_9BACT</name>
<feature type="transmembrane region" description="Helical" evidence="5">
    <location>
        <begin position="7"/>
        <end position="26"/>
    </location>
</feature>
<keyword evidence="4 5" id="KW-0472">Membrane</keyword>
<evidence type="ECO:0000256" key="5">
    <source>
        <dbReference type="SAM" id="Phobius"/>
    </source>
</evidence>
<keyword evidence="3 5" id="KW-1133">Transmembrane helix</keyword>
<feature type="transmembrane region" description="Helical" evidence="5">
    <location>
        <begin position="385"/>
        <end position="405"/>
    </location>
</feature>
<evidence type="ECO:0000259" key="6">
    <source>
        <dbReference type="Pfam" id="PF04932"/>
    </source>
</evidence>
<dbReference type="InterPro" id="IPR007016">
    <property type="entry name" value="O-antigen_ligase-rel_domated"/>
</dbReference>
<feature type="transmembrane region" description="Helical" evidence="5">
    <location>
        <begin position="171"/>
        <end position="190"/>
    </location>
</feature>
<dbReference type="AlphaFoldDB" id="A0A2H0VET4"/>
<evidence type="ECO:0000313" key="7">
    <source>
        <dbReference type="EMBL" id="PIR97612.1"/>
    </source>
</evidence>
<dbReference type="Gene3D" id="1.25.40.10">
    <property type="entry name" value="Tetratricopeptide repeat domain"/>
    <property type="match status" value="1"/>
</dbReference>